<dbReference type="GO" id="GO:0016020">
    <property type="term" value="C:membrane"/>
    <property type="evidence" value="ECO:0007669"/>
    <property type="project" value="UniProtKB-SubCell"/>
</dbReference>
<evidence type="ECO:0000313" key="12">
    <source>
        <dbReference type="Proteomes" id="UP000279259"/>
    </source>
</evidence>
<proteinExistence type="inferred from homology"/>
<evidence type="ECO:0000256" key="4">
    <source>
        <dbReference type="ARBA" id="ARBA00022692"/>
    </source>
</evidence>
<dbReference type="InterPro" id="IPR020846">
    <property type="entry name" value="MFS_dom"/>
</dbReference>
<dbReference type="Gene3D" id="1.20.1250.20">
    <property type="entry name" value="MFS general substrate transporter like domains"/>
    <property type="match status" value="1"/>
</dbReference>
<feature type="transmembrane region" description="Helical" evidence="9">
    <location>
        <begin position="283"/>
        <end position="305"/>
    </location>
</feature>
<sequence length="533" mass="59228">MRNEFKQTFGDIPNNTNKSWWKDPCLRANVRHCAGAGLCSYYLGYDQGLLGGLQSLPAWNAFFNTPASLRLGVFAATLFLPGIPGVFLAEAITTRFGRRVPIWIGCILVIVGSIIMTCSQNEGMFLASRVIVGIGGAIAKVCAPLVVQELAHPRLRSPLSTLYYTYIFAGSILSGVFTCEPIWLVYMPGNWGWRVACLTQLVGPLNVLVFIFDMPESPRWLVKQGRLDEAKEIMAKYHANGDMDDPLVNWEFDETITAIESENNTAKTSYLDFIRHKANRRRLVVLISCGAGTNMNGVGIVSWFLTPVLRSIGITQPVRQLSLQLGLSIWNLLFSYTVALHVDKVGRRPLFLSSQVGMVIMFAIVCALSAAFQMGKGSNNGVAAVPFLYLYYGVYNLAWVPLPYAYASEVLPYNLRAKGMALFILAQNFGNAFNQFANPVALAAITWKYYLVYIGVDTLYFFLIYFCYPETSKMGVEEAALIFDYGGVKDGREKAIAAMHSLREARERANREEQKVDDGQGKEGAVSEMIERV</sequence>
<evidence type="ECO:0000256" key="5">
    <source>
        <dbReference type="ARBA" id="ARBA00022989"/>
    </source>
</evidence>
<dbReference type="InterPro" id="IPR050360">
    <property type="entry name" value="MFS_Sugar_Transporters"/>
</dbReference>
<name>A0A427XVT2_9TREE</name>
<evidence type="ECO:0000313" key="11">
    <source>
        <dbReference type="EMBL" id="RSH82917.1"/>
    </source>
</evidence>
<feature type="transmembrane region" description="Helical" evidence="9">
    <location>
        <begin position="100"/>
        <end position="118"/>
    </location>
</feature>
<feature type="transmembrane region" description="Helical" evidence="9">
    <location>
        <begin position="349"/>
        <end position="372"/>
    </location>
</feature>
<dbReference type="Proteomes" id="UP000279259">
    <property type="component" value="Unassembled WGS sequence"/>
</dbReference>
<feature type="compositionally biased region" description="Basic and acidic residues" evidence="8">
    <location>
        <begin position="505"/>
        <end position="521"/>
    </location>
</feature>
<keyword evidence="3" id="KW-0813">Transport</keyword>
<dbReference type="InterPro" id="IPR005828">
    <property type="entry name" value="MFS_sugar_transport-like"/>
</dbReference>
<comment type="catalytic activity">
    <reaction evidence="7">
        <text>myo-inositol(out) + H(+)(out) = myo-inositol(in) + H(+)(in)</text>
        <dbReference type="Rhea" id="RHEA:60364"/>
        <dbReference type="ChEBI" id="CHEBI:15378"/>
        <dbReference type="ChEBI" id="CHEBI:17268"/>
    </reaction>
</comment>
<dbReference type="OrthoDB" id="4540492at2759"/>
<reference evidence="11 12" key="1">
    <citation type="submission" date="2018-11" db="EMBL/GenBank/DDBJ databases">
        <title>Genome sequence of Saitozyma podzolica DSM 27192.</title>
        <authorList>
            <person name="Aliyu H."/>
            <person name="Gorte O."/>
            <person name="Ochsenreither K."/>
        </authorList>
    </citation>
    <scope>NUCLEOTIDE SEQUENCE [LARGE SCALE GENOMIC DNA]</scope>
    <source>
        <strain evidence="11 12">DSM 27192</strain>
    </source>
</reference>
<evidence type="ECO:0000256" key="3">
    <source>
        <dbReference type="ARBA" id="ARBA00022448"/>
    </source>
</evidence>
<evidence type="ECO:0000256" key="7">
    <source>
        <dbReference type="ARBA" id="ARBA00049119"/>
    </source>
</evidence>
<dbReference type="PROSITE" id="PS50850">
    <property type="entry name" value="MFS"/>
    <property type="match status" value="1"/>
</dbReference>
<dbReference type="Pfam" id="PF00083">
    <property type="entry name" value="Sugar_tr"/>
    <property type="match status" value="1"/>
</dbReference>
<protein>
    <recommendedName>
        <fullName evidence="10">Major facilitator superfamily (MFS) profile domain-containing protein</fullName>
    </recommendedName>
</protein>
<evidence type="ECO:0000256" key="6">
    <source>
        <dbReference type="ARBA" id="ARBA00023136"/>
    </source>
</evidence>
<evidence type="ECO:0000256" key="8">
    <source>
        <dbReference type="SAM" id="MobiDB-lite"/>
    </source>
</evidence>
<dbReference type="InterPro" id="IPR005829">
    <property type="entry name" value="Sugar_transporter_CS"/>
</dbReference>
<dbReference type="FunFam" id="1.20.1250.20:FF:000134">
    <property type="entry name" value="MFS sugar transporter protein"/>
    <property type="match status" value="1"/>
</dbReference>
<evidence type="ECO:0000259" key="10">
    <source>
        <dbReference type="PROSITE" id="PS50850"/>
    </source>
</evidence>
<keyword evidence="5 9" id="KW-1133">Transmembrane helix</keyword>
<comment type="subcellular location">
    <subcellularLocation>
        <location evidence="1">Membrane</location>
        <topology evidence="1">Multi-pass membrane protein</topology>
    </subcellularLocation>
</comment>
<dbReference type="AlphaFoldDB" id="A0A427XVT2"/>
<dbReference type="PROSITE" id="PS00216">
    <property type="entry name" value="SUGAR_TRANSPORT_1"/>
    <property type="match status" value="1"/>
</dbReference>
<feature type="transmembrane region" description="Helical" evidence="9">
    <location>
        <begin position="325"/>
        <end position="342"/>
    </location>
</feature>
<dbReference type="GO" id="GO:0005351">
    <property type="term" value="F:carbohydrate:proton symporter activity"/>
    <property type="evidence" value="ECO:0007669"/>
    <property type="project" value="TreeGrafter"/>
</dbReference>
<dbReference type="InterPro" id="IPR036259">
    <property type="entry name" value="MFS_trans_sf"/>
</dbReference>
<dbReference type="EMBL" id="RSCD01000026">
    <property type="protein sequence ID" value="RSH82917.1"/>
    <property type="molecule type" value="Genomic_DNA"/>
</dbReference>
<feature type="transmembrane region" description="Helical" evidence="9">
    <location>
        <begin position="163"/>
        <end position="185"/>
    </location>
</feature>
<evidence type="ECO:0000256" key="9">
    <source>
        <dbReference type="SAM" id="Phobius"/>
    </source>
</evidence>
<feature type="domain" description="Major facilitator superfamily (MFS) profile" evidence="10">
    <location>
        <begin position="32"/>
        <end position="472"/>
    </location>
</feature>
<keyword evidence="6 9" id="KW-0472">Membrane</keyword>
<gene>
    <name evidence="11" type="ORF">EHS25_005907</name>
</gene>
<feature type="transmembrane region" description="Helical" evidence="9">
    <location>
        <begin position="130"/>
        <end position="151"/>
    </location>
</feature>
<dbReference type="PRINTS" id="PR00171">
    <property type="entry name" value="SUGRTRNSPORT"/>
</dbReference>
<feature type="transmembrane region" description="Helical" evidence="9">
    <location>
        <begin position="384"/>
        <end position="407"/>
    </location>
</feature>
<comment type="caution">
    <text evidence="11">The sequence shown here is derived from an EMBL/GenBank/DDBJ whole genome shotgun (WGS) entry which is preliminary data.</text>
</comment>
<comment type="similarity">
    <text evidence="2">Belongs to the major facilitator superfamily. Sugar transporter (TC 2.A.1.1) family.</text>
</comment>
<dbReference type="PANTHER" id="PTHR48022:SF52">
    <property type="entry name" value="SUGAR TRANSPORTER, PUTATIVE-RELATED"/>
    <property type="match status" value="1"/>
</dbReference>
<keyword evidence="12" id="KW-1185">Reference proteome</keyword>
<dbReference type="PANTHER" id="PTHR48022">
    <property type="entry name" value="PLASTIDIC GLUCOSE TRANSPORTER 4"/>
    <property type="match status" value="1"/>
</dbReference>
<evidence type="ECO:0000256" key="2">
    <source>
        <dbReference type="ARBA" id="ARBA00010992"/>
    </source>
</evidence>
<feature type="transmembrane region" description="Helical" evidence="9">
    <location>
        <begin position="67"/>
        <end position="88"/>
    </location>
</feature>
<feature type="region of interest" description="Disordered" evidence="8">
    <location>
        <begin position="505"/>
        <end position="533"/>
    </location>
</feature>
<organism evidence="11 12">
    <name type="scientific">Saitozyma podzolica</name>
    <dbReference type="NCBI Taxonomy" id="1890683"/>
    <lineage>
        <taxon>Eukaryota</taxon>
        <taxon>Fungi</taxon>
        <taxon>Dikarya</taxon>
        <taxon>Basidiomycota</taxon>
        <taxon>Agaricomycotina</taxon>
        <taxon>Tremellomycetes</taxon>
        <taxon>Tremellales</taxon>
        <taxon>Trimorphomycetaceae</taxon>
        <taxon>Saitozyma</taxon>
    </lineage>
</organism>
<dbReference type="InterPro" id="IPR003663">
    <property type="entry name" value="Sugar/inositol_transpt"/>
</dbReference>
<keyword evidence="4 9" id="KW-0812">Transmembrane</keyword>
<feature type="transmembrane region" description="Helical" evidence="9">
    <location>
        <begin position="449"/>
        <end position="468"/>
    </location>
</feature>
<evidence type="ECO:0000256" key="1">
    <source>
        <dbReference type="ARBA" id="ARBA00004141"/>
    </source>
</evidence>
<accession>A0A427XVT2</accession>
<dbReference type="SUPFAM" id="SSF103473">
    <property type="entry name" value="MFS general substrate transporter"/>
    <property type="match status" value="1"/>
</dbReference>